<dbReference type="InterPro" id="IPR000792">
    <property type="entry name" value="Tscrpt_reg_LuxR_C"/>
</dbReference>
<dbReference type="PRINTS" id="PR00038">
    <property type="entry name" value="HTHLUXR"/>
</dbReference>
<sequence>MLSDDPEYRAWHLGEAATAPDESVAALLEQSAQRANARGDAVGAIVRLHRSADLSPAPSSRSRRLALAAYLGAESVGEAGQAGRLLAEARGGDRSPLLAVTAAAALLINGDGDVPTAHALLAAAIESGDHAAGGRDDELTESMHSLLLLSRYAATEQAWQRYFALYDRLEQPVDPDLVLLTQVYSETVDPAPALVEELTARLAGLHREPDPGRVVRLGSAVQYLDQIGPAHDDLWRVVRQGRAGEAPGRRHITALGMLGRDLFHAGQWDTVAEIADEGARLCTEYGFSFPIWIFRSQLGLLAAARGEGSAVSEDLIRWSTARRAAGVEMFARHALALHHVGQGDFAAAYREAASISPAGSLPGHLPQALWVAFDLVESALRTGRRAEAVAHAEALRAAGVTRLSPRLALIAAGATALVAPDDEARTAYERALSVAHAGRWPFDHARVRLAFGERLRRLSATADARTELLAAADAFRRLAATPWLDRAENELRATGLTRPRRASTEPPVLTRREREIAELAAAGLTNREIGQRLFLSHRTVGSHLYQIFPKLGVRGRAGLRDALPPR</sequence>
<evidence type="ECO:0000259" key="4">
    <source>
        <dbReference type="PROSITE" id="PS50043"/>
    </source>
</evidence>
<keyword evidence="2" id="KW-0238">DNA-binding</keyword>
<keyword evidence="3" id="KW-0804">Transcription</keyword>
<dbReference type="Pfam" id="PF00196">
    <property type="entry name" value="GerE"/>
    <property type="match status" value="1"/>
</dbReference>
<protein>
    <recommendedName>
        <fullName evidence="4">HTH luxR-type domain-containing protein</fullName>
    </recommendedName>
</protein>
<evidence type="ECO:0000256" key="1">
    <source>
        <dbReference type="ARBA" id="ARBA00023015"/>
    </source>
</evidence>
<evidence type="ECO:0000256" key="2">
    <source>
        <dbReference type="ARBA" id="ARBA00023125"/>
    </source>
</evidence>
<organism evidence="5 6">
    <name type="scientific">Paractinoplanes lichenicola</name>
    <dbReference type="NCBI Taxonomy" id="2802976"/>
    <lineage>
        <taxon>Bacteria</taxon>
        <taxon>Bacillati</taxon>
        <taxon>Actinomycetota</taxon>
        <taxon>Actinomycetes</taxon>
        <taxon>Micromonosporales</taxon>
        <taxon>Micromonosporaceae</taxon>
        <taxon>Paractinoplanes</taxon>
    </lineage>
</organism>
<dbReference type="InterPro" id="IPR016032">
    <property type="entry name" value="Sig_transdc_resp-reg_C-effctor"/>
</dbReference>
<dbReference type="PANTHER" id="PTHR44688:SF16">
    <property type="entry name" value="DNA-BINDING TRANSCRIPTIONAL ACTIVATOR DEVR_DOSR"/>
    <property type="match status" value="1"/>
</dbReference>
<dbReference type="Proteomes" id="UP000598996">
    <property type="component" value="Unassembled WGS sequence"/>
</dbReference>
<dbReference type="InterPro" id="IPR036388">
    <property type="entry name" value="WH-like_DNA-bd_sf"/>
</dbReference>
<reference evidence="5 6" key="1">
    <citation type="submission" date="2021-01" db="EMBL/GenBank/DDBJ databases">
        <title>Actinoplanes sp. nov. LDG1-01 isolated from lichen.</title>
        <authorList>
            <person name="Saeng-In P."/>
            <person name="Phongsopitanun W."/>
            <person name="Kanchanasin P."/>
            <person name="Yuki M."/>
            <person name="Kudo T."/>
            <person name="Ohkuma M."/>
            <person name="Tanasupawat S."/>
        </authorList>
    </citation>
    <scope>NUCLEOTIDE SEQUENCE [LARGE SCALE GENOMIC DNA]</scope>
    <source>
        <strain evidence="5 6">LDG1-01</strain>
    </source>
</reference>
<dbReference type="CDD" id="cd06170">
    <property type="entry name" value="LuxR_C_like"/>
    <property type="match status" value="1"/>
</dbReference>
<dbReference type="EMBL" id="JAENHO010000013">
    <property type="protein sequence ID" value="MBL7260193.1"/>
    <property type="molecule type" value="Genomic_DNA"/>
</dbReference>
<dbReference type="PROSITE" id="PS50043">
    <property type="entry name" value="HTH_LUXR_2"/>
    <property type="match status" value="1"/>
</dbReference>
<name>A0ABS1W0V4_9ACTN</name>
<accession>A0ABS1W0V4</accession>
<evidence type="ECO:0000256" key="3">
    <source>
        <dbReference type="ARBA" id="ARBA00023163"/>
    </source>
</evidence>
<dbReference type="Gene3D" id="1.10.10.10">
    <property type="entry name" value="Winged helix-like DNA-binding domain superfamily/Winged helix DNA-binding domain"/>
    <property type="match status" value="1"/>
</dbReference>
<dbReference type="SUPFAM" id="SSF46894">
    <property type="entry name" value="C-terminal effector domain of the bipartite response regulators"/>
    <property type="match status" value="1"/>
</dbReference>
<keyword evidence="1" id="KW-0805">Transcription regulation</keyword>
<gene>
    <name evidence="5" type="ORF">JKJ07_38430</name>
</gene>
<proteinExistence type="predicted"/>
<comment type="caution">
    <text evidence="5">The sequence shown here is derived from an EMBL/GenBank/DDBJ whole genome shotgun (WGS) entry which is preliminary data.</text>
</comment>
<keyword evidence="6" id="KW-1185">Reference proteome</keyword>
<evidence type="ECO:0000313" key="5">
    <source>
        <dbReference type="EMBL" id="MBL7260193.1"/>
    </source>
</evidence>
<dbReference type="SMART" id="SM00421">
    <property type="entry name" value="HTH_LUXR"/>
    <property type="match status" value="1"/>
</dbReference>
<dbReference type="PANTHER" id="PTHR44688">
    <property type="entry name" value="DNA-BINDING TRANSCRIPTIONAL ACTIVATOR DEVR_DOSR"/>
    <property type="match status" value="1"/>
</dbReference>
<feature type="domain" description="HTH luxR-type" evidence="4">
    <location>
        <begin position="502"/>
        <end position="566"/>
    </location>
</feature>
<evidence type="ECO:0000313" key="6">
    <source>
        <dbReference type="Proteomes" id="UP000598996"/>
    </source>
</evidence>